<proteinExistence type="predicted"/>
<dbReference type="Proteomes" id="UP000571950">
    <property type="component" value="Unassembled WGS sequence"/>
</dbReference>
<dbReference type="EMBL" id="JACIDT010000025">
    <property type="protein sequence ID" value="MBB3928485.1"/>
    <property type="molecule type" value="Genomic_DNA"/>
</dbReference>
<evidence type="ECO:0000313" key="2">
    <source>
        <dbReference type="Proteomes" id="UP000571950"/>
    </source>
</evidence>
<dbReference type="AlphaFoldDB" id="A0A7W6FRW9"/>
<gene>
    <name evidence="1" type="ORF">GGR43_004229</name>
</gene>
<organism evidence="1 2">
    <name type="scientific">Sphingobium jiangsuense</name>
    <dbReference type="NCBI Taxonomy" id="870476"/>
    <lineage>
        <taxon>Bacteria</taxon>
        <taxon>Pseudomonadati</taxon>
        <taxon>Pseudomonadota</taxon>
        <taxon>Alphaproteobacteria</taxon>
        <taxon>Sphingomonadales</taxon>
        <taxon>Sphingomonadaceae</taxon>
        <taxon>Sphingobium</taxon>
    </lineage>
</organism>
<keyword evidence="2" id="KW-1185">Reference proteome</keyword>
<evidence type="ECO:0000313" key="1">
    <source>
        <dbReference type="EMBL" id="MBB3928485.1"/>
    </source>
</evidence>
<accession>A0A7W6FRW9</accession>
<sequence length="95" mass="10664">MMDDAYDQHLIPRHAIEQPMPHVDETADGPPQFGPFRACQRMGAQQGERLVKTAYIFVRGILSEPFDAVGVDCGQILTGRLRQPKPVFAAPAFWR</sequence>
<protein>
    <submittedName>
        <fullName evidence="1">Uncharacterized protein</fullName>
    </submittedName>
</protein>
<name>A0A7W6FRW9_9SPHN</name>
<reference evidence="1 2" key="1">
    <citation type="submission" date="2020-08" db="EMBL/GenBank/DDBJ databases">
        <title>Genomic Encyclopedia of Type Strains, Phase IV (KMG-IV): sequencing the most valuable type-strain genomes for metagenomic binning, comparative biology and taxonomic classification.</title>
        <authorList>
            <person name="Goeker M."/>
        </authorList>
    </citation>
    <scope>NUCLEOTIDE SEQUENCE [LARGE SCALE GENOMIC DNA]</scope>
    <source>
        <strain evidence="1 2">DSM 26189</strain>
    </source>
</reference>
<comment type="caution">
    <text evidence="1">The sequence shown here is derived from an EMBL/GenBank/DDBJ whole genome shotgun (WGS) entry which is preliminary data.</text>
</comment>